<dbReference type="PANTHER" id="PTHR34661:SF8">
    <property type="entry name" value="ALPHA-CRYSTALLIN DOMAIN-CONTAINING PROTEIN 22.3"/>
    <property type="match status" value="1"/>
</dbReference>
<evidence type="ECO:0000313" key="2">
    <source>
        <dbReference type="Proteomes" id="UP001558713"/>
    </source>
</evidence>
<keyword evidence="2" id="KW-1185">Reference proteome</keyword>
<dbReference type="InterPro" id="IPR039321">
    <property type="entry name" value="IDM2/3-like"/>
</dbReference>
<organism evidence="1 2">
    <name type="scientific">Cardamine amara subsp. amara</name>
    <dbReference type="NCBI Taxonomy" id="228776"/>
    <lineage>
        <taxon>Eukaryota</taxon>
        <taxon>Viridiplantae</taxon>
        <taxon>Streptophyta</taxon>
        <taxon>Embryophyta</taxon>
        <taxon>Tracheophyta</taxon>
        <taxon>Spermatophyta</taxon>
        <taxon>Magnoliopsida</taxon>
        <taxon>eudicotyledons</taxon>
        <taxon>Gunneridae</taxon>
        <taxon>Pentapetalae</taxon>
        <taxon>rosids</taxon>
        <taxon>malvids</taxon>
        <taxon>Brassicales</taxon>
        <taxon>Brassicaceae</taxon>
        <taxon>Cardamineae</taxon>
        <taxon>Cardamine</taxon>
    </lineage>
</organism>
<dbReference type="InterPro" id="IPR008978">
    <property type="entry name" value="HSP20-like_chaperone"/>
</dbReference>
<proteinExistence type="predicted"/>
<reference evidence="1 2" key="1">
    <citation type="submission" date="2024-04" db="EMBL/GenBank/DDBJ databases">
        <title>Genome assembly C_amara_ONT_v2.</title>
        <authorList>
            <person name="Yant L."/>
            <person name="Moore C."/>
            <person name="Slenker M."/>
        </authorList>
    </citation>
    <scope>NUCLEOTIDE SEQUENCE [LARGE SCALE GENOMIC DNA]</scope>
    <source>
        <tissue evidence="1">Leaf</tissue>
    </source>
</reference>
<dbReference type="PANTHER" id="PTHR34661">
    <property type="entry name" value="INCREASED DNA METHYLATION 3"/>
    <property type="match status" value="1"/>
</dbReference>
<dbReference type="AlphaFoldDB" id="A0ABD1AMG5"/>
<sequence>MNLTKDCSCEIELDSKILIKGTTTTTTEEKTVCKYNQVFKMLSHNLCPPGHFTISFQLPGPVSNEELNGNFGSDGVLEGVVKKVYYKD</sequence>
<comment type="caution">
    <text evidence="1">The sequence shown here is derived from an EMBL/GenBank/DDBJ whole genome shotgun (WGS) entry which is preliminary data.</text>
</comment>
<dbReference type="Proteomes" id="UP001558713">
    <property type="component" value="Unassembled WGS sequence"/>
</dbReference>
<dbReference type="Gene3D" id="2.60.40.790">
    <property type="match status" value="1"/>
</dbReference>
<dbReference type="EMBL" id="JBANAX010000535">
    <property type="protein sequence ID" value="KAL1204489.1"/>
    <property type="molecule type" value="Genomic_DNA"/>
</dbReference>
<evidence type="ECO:0000313" key="1">
    <source>
        <dbReference type="EMBL" id="KAL1204489.1"/>
    </source>
</evidence>
<protein>
    <submittedName>
        <fullName evidence="1">Alpha-crystallin domain-containing protein 22.3</fullName>
    </submittedName>
</protein>
<name>A0ABD1AMG5_CARAN</name>
<gene>
    <name evidence="1" type="ORF">V5N11_017809</name>
</gene>
<accession>A0ABD1AMG5</accession>
<dbReference type="CDD" id="cd06464">
    <property type="entry name" value="ACD_sHsps-like"/>
    <property type="match status" value="1"/>
</dbReference>